<evidence type="ECO:0000313" key="2">
    <source>
        <dbReference type="EMBL" id="AKB74409.1"/>
    </source>
</evidence>
<keyword evidence="2" id="KW-0540">Nuclease</keyword>
<dbReference type="OrthoDB" id="11472at2157"/>
<reference evidence="2 3" key="1">
    <citation type="submission" date="2014-07" db="EMBL/GenBank/DDBJ databases">
        <title>Methanogenic archaea and the global carbon cycle.</title>
        <authorList>
            <person name="Henriksen J.R."/>
            <person name="Luke J."/>
            <person name="Reinhart S."/>
            <person name="Benedict M.N."/>
            <person name="Youngblut N.D."/>
            <person name="Metcalf M.E."/>
            <person name="Whitaker R.J."/>
            <person name="Metcalf W.W."/>
        </authorList>
    </citation>
    <scope>NUCLEOTIDE SEQUENCE [LARGE SCALE GENOMIC DNA]</scope>
    <source>
        <strain evidence="2 3">Z-7289</strain>
    </source>
</reference>
<dbReference type="InterPro" id="IPR003615">
    <property type="entry name" value="HNH_nuc"/>
</dbReference>
<dbReference type="Pfam" id="PF14239">
    <property type="entry name" value="RRXRR"/>
    <property type="match status" value="1"/>
</dbReference>
<dbReference type="PATRIC" id="fig|1434111.4.peg.1480"/>
<proteinExistence type="predicted"/>
<protein>
    <submittedName>
        <fullName evidence="2">HNH endonuclease</fullName>
    </submittedName>
</protein>
<dbReference type="InterPro" id="IPR052892">
    <property type="entry name" value="NA-targeting_endonuclease"/>
</dbReference>
<dbReference type="GO" id="GO:0008270">
    <property type="term" value="F:zinc ion binding"/>
    <property type="evidence" value="ECO:0007669"/>
    <property type="project" value="InterPro"/>
</dbReference>
<dbReference type="RefSeq" id="WP_084630401.1">
    <property type="nucleotide sequence ID" value="NZ_CP009515.1"/>
</dbReference>
<dbReference type="SMART" id="SM00507">
    <property type="entry name" value="HNHc"/>
    <property type="match status" value="1"/>
</dbReference>
<dbReference type="PANTHER" id="PTHR33877">
    <property type="entry name" value="SLL1193 PROTEIN"/>
    <property type="match status" value="1"/>
</dbReference>
<dbReference type="AlphaFoldDB" id="A0A0E3S135"/>
<dbReference type="GO" id="GO:0003676">
    <property type="term" value="F:nucleic acid binding"/>
    <property type="evidence" value="ECO:0007669"/>
    <property type="project" value="InterPro"/>
</dbReference>
<dbReference type="GeneID" id="24805876"/>
<accession>A0A0E3S135</accession>
<evidence type="ECO:0000259" key="1">
    <source>
        <dbReference type="SMART" id="SM00507"/>
    </source>
</evidence>
<dbReference type="InterPro" id="IPR047693">
    <property type="entry name" value="RNA-guided_IscB-like"/>
</dbReference>
<dbReference type="NCBIfam" id="NF040563">
    <property type="entry name" value="guided_IscB"/>
    <property type="match status" value="1"/>
</dbReference>
<dbReference type="Gene3D" id="1.10.30.50">
    <property type="match status" value="1"/>
</dbReference>
<evidence type="ECO:0000313" key="3">
    <source>
        <dbReference type="Proteomes" id="UP000033072"/>
    </source>
</evidence>
<keyword evidence="3" id="KW-1185">Reference proteome</keyword>
<dbReference type="Proteomes" id="UP000033072">
    <property type="component" value="Chromosome"/>
</dbReference>
<dbReference type="PANTHER" id="PTHR33877:SF2">
    <property type="entry name" value="OS07G0170200 PROTEIN"/>
    <property type="match status" value="1"/>
</dbReference>
<dbReference type="KEGG" id="mls:MSLAZ_1148"/>
<name>A0A0E3S135_9EURY</name>
<dbReference type="InterPro" id="IPR025938">
    <property type="entry name" value="RRXRR_dom"/>
</dbReference>
<organism evidence="2 3">
    <name type="scientific">Methanosarcina lacustris Z-7289</name>
    <dbReference type="NCBI Taxonomy" id="1434111"/>
    <lineage>
        <taxon>Archaea</taxon>
        <taxon>Methanobacteriati</taxon>
        <taxon>Methanobacteriota</taxon>
        <taxon>Stenosarchaea group</taxon>
        <taxon>Methanomicrobia</taxon>
        <taxon>Methanosarcinales</taxon>
        <taxon>Methanosarcinaceae</taxon>
        <taxon>Methanosarcina</taxon>
    </lineage>
</organism>
<dbReference type="GO" id="GO:0004519">
    <property type="term" value="F:endonuclease activity"/>
    <property type="evidence" value="ECO:0007669"/>
    <property type="project" value="UniProtKB-KW"/>
</dbReference>
<dbReference type="EMBL" id="CP009515">
    <property type="protein sequence ID" value="AKB74409.1"/>
    <property type="molecule type" value="Genomic_DNA"/>
</dbReference>
<sequence length="497" mass="57110">MIFVLNKNKQPLSPCHSAVARKLLRTGKAVIHKKYPFTIRLKELKSSENKAEYRLKIDYGSRHTGLAILNGSKVIGLAQIHHKTSIKSNMDSRRAMRKTRRNRTTRYRKPRFNNRKRKERWLPPSLQSRVDNIQNWVNRLQKLCPLTHISYENVKFDTQLMQNPEISGIEYQQGELQGYEVREYLLEKWNRKCAYCGAENVPLEIEHIIPKARHGTSRVSNLTLACRTCNEAKGTKTAEEFGYPDIQKQARIPLKDATIVTATRWKIYNVLSKTSLNIECGTGARTKMNRIRLNLPKDHHLDAVCIGVSTPENVVFKTNQVLHIKAKGRGSHCRTNLDKCGFPRGYLSRQKSFFGFQTGDIVKAVVPKGKYKGIHFGAVACRKTGYFDIKNKEGIRIVQGINHKYCNILSRVDGYEYATEHLEVDGIPPTTKQAVRQLPRIIRVSCLSIYTNNFILVVGIVDLWFSSNLQKMKSGLYPQTFEILFLQIISVIWLRLL</sequence>
<dbReference type="HOGENOM" id="CLU_036716_0_0_2"/>
<gene>
    <name evidence="2" type="ORF">MSLAZ_1148</name>
</gene>
<feature type="domain" description="HNH nuclease" evidence="1">
    <location>
        <begin position="180"/>
        <end position="231"/>
    </location>
</feature>
<keyword evidence="2" id="KW-0255">Endonuclease</keyword>
<dbReference type="Pfam" id="PF01844">
    <property type="entry name" value="HNH"/>
    <property type="match status" value="1"/>
</dbReference>
<dbReference type="InterPro" id="IPR002711">
    <property type="entry name" value="HNH"/>
</dbReference>
<keyword evidence="2" id="KW-0378">Hydrolase</keyword>
<dbReference type="CDD" id="cd00085">
    <property type="entry name" value="HNHc"/>
    <property type="match status" value="1"/>
</dbReference>